<sequence>MDYFFFFNLLFSFPSFIYPLLLSFSSLFYSPLFYLSFLFFSLHFLSLPSIFLSSISLPFISLSLSLSLLFPSLQILSSICLSSLPPYNPSVFLYIIHFLFLFFTTSFSFFINYSPLSNSSSSPTLSFSFLQFLFSLSPPFLYTSSFPFLPRLPFHVLYFLTSTPPFPSFYLFHFLLNSSILLNLIAEQRTLSRFGSKQD</sequence>
<protein>
    <submittedName>
        <fullName evidence="2">BIRC6</fullName>
        <ecNumber evidence="2">2.3.2.23</ecNumber>
    </submittedName>
</protein>
<feature type="transmembrane region" description="Helical" evidence="1">
    <location>
        <begin position="91"/>
        <end position="113"/>
    </location>
</feature>
<keyword evidence="1" id="KW-0812">Transmembrane</keyword>
<dbReference type="AlphaFoldDB" id="A0A812AR34"/>
<dbReference type="EMBL" id="CAHIKZ030000104">
    <property type="protein sequence ID" value="CAE1152477.1"/>
    <property type="molecule type" value="Genomic_DNA"/>
</dbReference>
<evidence type="ECO:0000256" key="1">
    <source>
        <dbReference type="SAM" id="Phobius"/>
    </source>
</evidence>
<evidence type="ECO:0000313" key="3">
    <source>
        <dbReference type="Proteomes" id="UP000597762"/>
    </source>
</evidence>
<keyword evidence="1" id="KW-1133">Transmembrane helix</keyword>
<feature type="transmembrane region" description="Helical" evidence="1">
    <location>
        <begin position="59"/>
        <end position="79"/>
    </location>
</feature>
<keyword evidence="2" id="KW-0012">Acyltransferase</keyword>
<evidence type="ECO:0000313" key="2">
    <source>
        <dbReference type="EMBL" id="CAE1152477.1"/>
    </source>
</evidence>
<name>A0A812AR34_ACAPH</name>
<organism evidence="2 3">
    <name type="scientific">Acanthosepion pharaonis</name>
    <name type="common">Pharaoh cuttlefish</name>
    <name type="synonym">Sepia pharaonis</name>
    <dbReference type="NCBI Taxonomy" id="158019"/>
    <lineage>
        <taxon>Eukaryota</taxon>
        <taxon>Metazoa</taxon>
        <taxon>Spiralia</taxon>
        <taxon>Lophotrochozoa</taxon>
        <taxon>Mollusca</taxon>
        <taxon>Cephalopoda</taxon>
        <taxon>Coleoidea</taxon>
        <taxon>Decapodiformes</taxon>
        <taxon>Sepiida</taxon>
        <taxon>Sepiina</taxon>
        <taxon>Sepiidae</taxon>
        <taxon>Acanthosepion</taxon>
    </lineage>
</organism>
<keyword evidence="2" id="KW-0808">Transferase</keyword>
<accession>A0A812AR34</accession>
<proteinExistence type="predicted"/>
<dbReference type="GO" id="GO:0061631">
    <property type="term" value="F:ubiquitin conjugating enzyme activity"/>
    <property type="evidence" value="ECO:0007669"/>
    <property type="project" value="UniProtKB-EC"/>
</dbReference>
<keyword evidence="1" id="KW-0472">Membrane</keyword>
<keyword evidence="3" id="KW-1185">Reference proteome</keyword>
<feature type="transmembrane region" description="Helical" evidence="1">
    <location>
        <begin position="169"/>
        <end position="186"/>
    </location>
</feature>
<comment type="caution">
    <text evidence="2">The sequence shown here is derived from an EMBL/GenBank/DDBJ whole genome shotgun (WGS) entry which is preliminary data.</text>
</comment>
<dbReference type="Proteomes" id="UP000597762">
    <property type="component" value="Unassembled WGS sequence"/>
</dbReference>
<feature type="transmembrane region" description="Helical" evidence="1">
    <location>
        <begin position="125"/>
        <end position="149"/>
    </location>
</feature>
<dbReference type="EC" id="2.3.2.23" evidence="2"/>
<gene>
    <name evidence="2" type="ORF">SPHA_3444</name>
</gene>
<reference evidence="2" key="1">
    <citation type="submission" date="2021-01" db="EMBL/GenBank/DDBJ databases">
        <authorList>
            <person name="Li R."/>
            <person name="Bekaert M."/>
        </authorList>
    </citation>
    <scope>NUCLEOTIDE SEQUENCE</scope>
    <source>
        <strain evidence="2">Farmed</strain>
    </source>
</reference>